<protein>
    <recommendedName>
        <fullName evidence="1">RNA helicase</fullName>
        <ecNumber evidence="1">3.6.4.13</ecNumber>
    </recommendedName>
</protein>
<keyword evidence="4 9" id="KW-0347">Helicase</keyword>
<evidence type="ECO:0000256" key="2">
    <source>
        <dbReference type="ARBA" id="ARBA00022741"/>
    </source>
</evidence>
<dbReference type="AlphaFoldDB" id="A0AAD4MFT2"/>
<evidence type="ECO:0000256" key="3">
    <source>
        <dbReference type="ARBA" id="ARBA00022801"/>
    </source>
</evidence>
<keyword evidence="10" id="KW-1185">Reference proteome</keyword>
<feature type="compositionally biased region" description="Basic and acidic residues" evidence="6">
    <location>
        <begin position="27"/>
        <end position="40"/>
    </location>
</feature>
<evidence type="ECO:0000256" key="1">
    <source>
        <dbReference type="ARBA" id="ARBA00012552"/>
    </source>
</evidence>
<feature type="compositionally biased region" description="Basic and acidic residues" evidence="6">
    <location>
        <begin position="269"/>
        <end position="278"/>
    </location>
</feature>
<proteinExistence type="predicted"/>
<dbReference type="GO" id="GO:0016787">
    <property type="term" value="F:hydrolase activity"/>
    <property type="evidence" value="ECO:0007669"/>
    <property type="project" value="UniProtKB-KW"/>
</dbReference>
<evidence type="ECO:0000313" key="10">
    <source>
        <dbReference type="Proteomes" id="UP001201812"/>
    </source>
</evidence>
<dbReference type="Pfam" id="PF00270">
    <property type="entry name" value="DEAD"/>
    <property type="match status" value="1"/>
</dbReference>
<dbReference type="PANTHER" id="PTHR47958">
    <property type="entry name" value="ATP-DEPENDENT RNA HELICASE DBP3"/>
    <property type="match status" value="1"/>
</dbReference>
<reference evidence="9" key="1">
    <citation type="submission" date="2022-01" db="EMBL/GenBank/DDBJ databases">
        <title>Genome Sequence Resource for Two Populations of Ditylenchus destructor, the Migratory Endoparasitic Phytonematode.</title>
        <authorList>
            <person name="Zhang H."/>
            <person name="Lin R."/>
            <person name="Xie B."/>
        </authorList>
    </citation>
    <scope>NUCLEOTIDE SEQUENCE</scope>
    <source>
        <strain evidence="9">BazhouSP</strain>
    </source>
</reference>
<dbReference type="InterPro" id="IPR027417">
    <property type="entry name" value="P-loop_NTPase"/>
</dbReference>
<accession>A0AAD4MFT2</accession>
<evidence type="ECO:0000313" key="9">
    <source>
        <dbReference type="EMBL" id="KAI1693206.1"/>
    </source>
</evidence>
<dbReference type="GO" id="GO:0003724">
    <property type="term" value="F:RNA helicase activity"/>
    <property type="evidence" value="ECO:0007669"/>
    <property type="project" value="UniProtKB-EC"/>
</dbReference>
<dbReference type="PROSITE" id="PS51194">
    <property type="entry name" value="HELICASE_CTER"/>
    <property type="match status" value="1"/>
</dbReference>
<dbReference type="SMART" id="SM00490">
    <property type="entry name" value="HELICc"/>
    <property type="match status" value="1"/>
</dbReference>
<feature type="compositionally biased region" description="Polar residues" evidence="6">
    <location>
        <begin position="783"/>
        <end position="796"/>
    </location>
</feature>
<organism evidence="9 10">
    <name type="scientific">Ditylenchus destructor</name>
    <dbReference type="NCBI Taxonomy" id="166010"/>
    <lineage>
        <taxon>Eukaryota</taxon>
        <taxon>Metazoa</taxon>
        <taxon>Ecdysozoa</taxon>
        <taxon>Nematoda</taxon>
        <taxon>Chromadorea</taxon>
        <taxon>Rhabditida</taxon>
        <taxon>Tylenchina</taxon>
        <taxon>Tylenchomorpha</taxon>
        <taxon>Sphaerularioidea</taxon>
        <taxon>Anguinidae</taxon>
        <taxon>Anguininae</taxon>
        <taxon>Ditylenchus</taxon>
    </lineage>
</organism>
<dbReference type="EC" id="3.6.4.13" evidence="1"/>
<feature type="compositionally biased region" description="Polar residues" evidence="6">
    <location>
        <begin position="180"/>
        <end position="199"/>
    </location>
</feature>
<dbReference type="SUPFAM" id="SSF52540">
    <property type="entry name" value="P-loop containing nucleoside triphosphate hydrolases"/>
    <property type="match status" value="1"/>
</dbReference>
<evidence type="ECO:0000259" key="8">
    <source>
        <dbReference type="PROSITE" id="PS51194"/>
    </source>
</evidence>
<evidence type="ECO:0000256" key="6">
    <source>
        <dbReference type="SAM" id="MobiDB-lite"/>
    </source>
</evidence>
<keyword evidence="5" id="KW-0067">ATP-binding</keyword>
<dbReference type="PROSITE" id="PS51192">
    <property type="entry name" value="HELICASE_ATP_BIND_1"/>
    <property type="match status" value="1"/>
</dbReference>
<dbReference type="InterPro" id="IPR001650">
    <property type="entry name" value="Helicase_C-like"/>
</dbReference>
<evidence type="ECO:0000256" key="4">
    <source>
        <dbReference type="ARBA" id="ARBA00022806"/>
    </source>
</evidence>
<dbReference type="SMART" id="SM00487">
    <property type="entry name" value="DEXDc"/>
    <property type="match status" value="1"/>
</dbReference>
<evidence type="ECO:0000256" key="5">
    <source>
        <dbReference type="ARBA" id="ARBA00022840"/>
    </source>
</evidence>
<dbReference type="CDD" id="cd18787">
    <property type="entry name" value="SF2_C_DEAD"/>
    <property type="match status" value="1"/>
</dbReference>
<feature type="compositionally biased region" description="Basic and acidic residues" evidence="6">
    <location>
        <begin position="252"/>
        <end position="261"/>
    </location>
</feature>
<feature type="region of interest" description="Disordered" evidence="6">
    <location>
        <begin position="774"/>
        <end position="808"/>
    </location>
</feature>
<evidence type="ECO:0000259" key="7">
    <source>
        <dbReference type="PROSITE" id="PS51192"/>
    </source>
</evidence>
<keyword evidence="2" id="KW-0547">Nucleotide-binding</keyword>
<sequence>MNAARRGRGFGTSKAAPSLPPAAAVSVEKKEHVEENKEPPAENNVDAGPQNGQAEAPTPAPAPVPAVRGVKVSRGRGGLGRGGSSNETSAATSVDAGPQNGQAEAPTPAPAPVPAVRGVKFSRGRGGLGRGGSSNETSAATSVDAGPQNGQAEAPAPAPVPAVRGVKFSRGRGGLGRGGSNNESSATNGVEASNQNDQTDAAPPSGRGPNYIRGTNTGRGSSFGRGAARGGGQTGIGREKPEDQDFAVNKNDAGENRRENNGADVNSRPPKEEKEEKDPRILELFKHAKCNHTSGFGHMPVIRSIEDLIKEDEEQSQQYSIVADEDEDVAIMGEGVQHISKLDTWEDAHFEDVLLNNIVGAAKCIRPRKIQSMTIPLVLEGFDVKSHAETGSGKTAAFMLPIINDLMKMDKDRSPLQKPAPYAIIIEPTRELCLQVYEQGRKFANNTGILLGKAYGQYDKRQNRRELQGNGCDILCVTPGRFKDIVYDNWINLQKIKYLVFDEADCLMEHDFLETIRCVILLPDFPSKEKRQTLMYSATFPKEIQQLAADIMKENNVVVSKKKPLAPNSRVKQEFIQVGSKDKRNILYDLLKQDVDVATEKNPEKPDIPRTLVFVKTKQLADQLAIYLSLKNIKAITINGDRNQCQREFALRGFSDKDIVVLVSTDVCARGIDIKNLDHVINFDLPTFKGKNPADPEDEAYDERPITYVQRIGRTGRLRTGKATSFFDEDTNNDCELAKYLVEFVRDGGQEPPDFLVRAANNAASLYSGRIIEDPWAEDETESSQQQTSGTRTPAVTATVRDIWDEDD</sequence>
<comment type="caution">
    <text evidence="9">The sequence shown here is derived from an EMBL/GenBank/DDBJ whole genome shotgun (WGS) entry which is preliminary data.</text>
</comment>
<dbReference type="Proteomes" id="UP001201812">
    <property type="component" value="Unassembled WGS sequence"/>
</dbReference>
<dbReference type="GO" id="GO:0005524">
    <property type="term" value="F:ATP binding"/>
    <property type="evidence" value="ECO:0007669"/>
    <property type="project" value="UniProtKB-KW"/>
</dbReference>
<dbReference type="GO" id="GO:0003676">
    <property type="term" value="F:nucleic acid binding"/>
    <property type="evidence" value="ECO:0007669"/>
    <property type="project" value="InterPro"/>
</dbReference>
<gene>
    <name evidence="9" type="ORF">DdX_20803</name>
</gene>
<dbReference type="InterPro" id="IPR014001">
    <property type="entry name" value="Helicase_ATP-bd"/>
</dbReference>
<dbReference type="Gene3D" id="3.40.50.300">
    <property type="entry name" value="P-loop containing nucleotide triphosphate hydrolases"/>
    <property type="match status" value="2"/>
</dbReference>
<feature type="domain" description="Helicase C-terminal" evidence="8">
    <location>
        <begin position="590"/>
        <end position="760"/>
    </location>
</feature>
<feature type="domain" description="Helicase ATP-binding" evidence="7">
    <location>
        <begin position="375"/>
        <end position="558"/>
    </location>
</feature>
<dbReference type="InterPro" id="IPR011545">
    <property type="entry name" value="DEAD/DEAH_box_helicase_dom"/>
</dbReference>
<dbReference type="Pfam" id="PF00271">
    <property type="entry name" value="Helicase_C"/>
    <property type="match status" value="1"/>
</dbReference>
<name>A0AAD4MFT2_9BILA</name>
<feature type="region of interest" description="Disordered" evidence="6">
    <location>
        <begin position="1"/>
        <end position="278"/>
    </location>
</feature>
<feature type="compositionally biased region" description="Low complexity" evidence="6">
    <location>
        <begin position="15"/>
        <end position="26"/>
    </location>
</feature>
<dbReference type="EMBL" id="JAKKPZ010000661">
    <property type="protein sequence ID" value="KAI1693206.1"/>
    <property type="molecule type" value="Genomic_DNA"/>
</dbReference>
<keyword evidence="3" id="KW-0378">Hydrolase</keyword>
<feature type="compositionally biased region" description="Gly residues" evidence="6">
    <location>
        <begin position="221"/>
        <end position="235"/>
    </location>
</feature>